<feature type="region of interest" description="Disordered" evidence="1">
    <location>
        <begin position="245"/>
        <end position="291"/>
    </location>
</feature>
<name>A0ABQ9GZZ9_9NEOP</name>
<proteinExistence type="predicted"/>
<evidence type="ECO:0000256" key="1">
    <source>
        <dbReference type="SAM" id="MobiDB-lite"/>
    </source>
</evidence>
<dbReference type="EMBL" id="JARBHB010000008">
    <property type="protein sequence ID" value="KAJ8877587.1"/>
    <property type="molecule type" value="Genomic_DNA"/>
</dbReference>
<reference evidence="2 3" key="1">
    <citation type="submission" date="2023-02" db="EMBL/GenBank/DDBJ databases">
        <title>LHISI_Scaffold_Assembly.</title>
        <authorList>
            <person name="Stuart O.P."/>
            <person name="Cleave R."/>
            <person name="Magrath M.J.L."/>
            <person name="Mikheyev A.S."/>
        </authorList>
    </citation>
    <scope>NUCLEOTIDE SEQUENCE [LARGE SCALE GENOMIC DNA]</scope>
    <source>
        <strain evidence="2">Daus_M_001</strain>
        <tissue evidence="2">Leg muscle</tissue>
    </source>
</reference>
<accession>A0ABQ9GZZ9</accession>
<evidence type="ECO:0000313" key="3">
    <source>
        <dbReference type="Proteomes" id="UP001159363"/>
    </source>
</evidence>
<dbReference type="Proteomes" id="UP001159363">
    <property type="component" value="Chromosome 7"/>
</dbReference>
<feature type="region of interest" description="Disordered" evidence="1">
    <location>
        <begin position="366"/>
        <end position="397"/>
    </location>
</feature>
<sequence>MEWSPRNHRRARKRPPDRWDKDMRRVAGVNWQRIAKDPFYLEKTIEILSEFLTPRGRIISRLSWLMMMMMMIQSLVTHHTYQPVARLAGELSQYTVANQTRGLFPEPRAANQRMRTSTSNEPPRPVSLLAYHQGELSSIPGRVTACFSQWESYRTMSLVSGFSRGSPVSLASPYSPKSLSSALKTHGMHTRYSNLATGISVLEIEVTASFFRLYVPTALNIEVLRADEGQARRVWSSAGMQGRGKLEIPEKTGRPAASSITPGFEPGSPRGMDRRGNPASKVKKRGSDTGDTNTHTWCLIVPTRKSCSVSVVTFQASIIVYSPVVLVRNPGPLLYCSLVDCEALRSWRVEPQADIRLDSRRVRSEVRMEQRRNARAGEAGNLPENPPTSSIIRHDFH</sequence>
<comment type="caution">
    <text evidence="2">The sequence shown here is derived from an EMBL/GenBank/DDBJ whole genome shotgun (WGS) entry which is preliminary data.</text>
</comment>
<protein>
    <submittedName>
        <fullName evidence="2">Uncharacterized protein</fullName>
    </submittedName>
</protein>
<keyword evidence="3" id="KW-1185">Reference proteome</keyword>
<organism evidence="2 3">
    <name type="scientific">Dryococelus australis</name>
    <dbReference type="NCBI Taxonomy" id="614101"/>
    <lineage>
        <taxon>Eukaryota</taxon>
        <taxon>Metazoa</taxon>
        <taxon>Ecdysozoa</taxon>
        <taxon>Arthropoda</taxon>
        <taxon>Hexapoda</taxon>
        <taxon>Insecta</taxon>
        <taxon>Pterygota</taxon>
        <taxon>Neoptera</taxon>
        <taxon>Polyneoptera</taxon>
        <taxon>Phasmatodea</taxon>
        <taxon>Verophasmatodea</taxon>
        <taxon>Anareolatae</taxon>
        <taxon>Phasmatidae</taxon>
        <taxon>Eurycanthinae</taxon>
        <taxon>Dryococelus</taxon>
    </lineage>
</organism>
<evidence type="ECO:0000313" key="2">
    <source>
        <dbReference type="EMBL" id="KAJ8877587.1"/>
    </source>
</evidence>
<gene>
    <name evidence="2" type="ORF">PR048_022042</name>
</gene>